<evidence type="ECO:0000313" key="10">
    <source>
        <dbReference type="Proteomes" id="UP000660885"/>
    </source>
</evidence>
<dbReference type="EMBL" id="JAETWB010000013">
    <property type="protein sequence ID" value="MBL6080404.1"/>
    <property type="molecule type" value="Genomic_DNA"/>
</dbReference>
<dbReference type="PANTHER" id="PTHR32243:SF18">
    <property type="entry name" value="INNER MEMBRANE ABC TRANSPORTER PERMEASE PROTEIN YCJP"/>
    <property type="match status" value="1"/>
</dbReference>
<dbReference type="Proteomes" id="UP000660885">
    <property type="component" value="Unassembled WGS sequence"/>
</dbReference>
<evidence type="ECO:0000313" key="9">
    <source>
        <dbReference type="EMBL" id="MBL6080404.1"/>
    </source>
</evidence>
<dbReference type="PANTHER" id="PTHR32243">
    <property type="entry name" value="MALTOSE TRANSPORT SYSTEM PERMEASE-RELATED"/>
    <property type="match status" value="1"/>
</dbReference>
<protein>
    <submittedName>
        <fullName evidence="9">Carbohydrate ABC transporter permease</fullName>
    </submittedName>
</protein>
<evidence type="ECO:0000256" key="2">
    <source>
        <dbReference type="ARBA" id="ARBA00022448"/>
    </source>
</evidence>
<feature type="domain" description="ABC transmembrane type-1" evidence="8">
    <location>
        <begin position="69"/>
        <end position="256"/>
    </location>
</feature>
<keyword evidence="3" id="KW-1003">Cell membrane</keyword>
<proteinExistence type="inferred from homology"/>
<dbReference type="InterPro" id="IPR035906">
    <property type="entry name" value="MetI-like_sf"/>
</dbReference>
<feature type="transmembrane region" description="Helical" evidence="7">
    <location>
        <begin position="136"/>
        <end position="157"/>
    </location>
</feature>
<comment type="caution">
    <text evidence="9">The sequence shown here is derived from an EMBL/GenBank/DDBJ whole genome shotgun (WGS) entry which is preliminary data.</text>
</comment>
<feature type="transmembrane region" description="Helical" evidence="7">
    <location>
        <begin position="235"/>
        <end position="256"/>
    </location>
</feature>
<accession>A0ABS1U6T1</accession>
<dbReference type="Pfam" id="PF00528">
    <property type="entry name" value="BPD_transp_1"/>
    <property type="match status" value="1"/>
</dbReference>
<evidence type="ECO:0000256" key="7">
    <source>
        <dbReference type="RuleBase" id="RU363032"/>
    </source>
</evidence>
<reference evidence="9 10" key="1">
    <citation type="submission" date="2021-01" db="EMBL/GenBank/DDBJ databases">
        <title>Belnapia mucosa sp. nov. and Belnapia arida sp. nov., isolated from the Tabernas Desert (Almeria, Spain).</title>
        <authorList>
            <person name="Molina-Menor E."/>
            <person name="Vidal-Verdu A."/>
            <person name="Calonge A."/>
            <person name="Satari L."/>
            <person name="Pereto J."/>
            <person name="Porcar M."/>
        </authorList>
    </citation>
    <scope>NUCLEOTIDE SEQUENCE [LARGE SCALE GENOMIC DNA]</scope>
    <source>
        <strain evidence="9 10">T18</strain>
    </source>
</reference>
<gene>
    <name evidence="9" type="ORF">JMJ56_20515</name>
</gene>
<keyword evidence="5 7" id="KW-1133">Transmembrane helix</keyword>
<organism evidence="9 10">
    <name type="scientific">Belnapia arida</name>
    <dbReference type="NCBI Taxonomy" id="2804533"/>
    <lineage>
        <taxon>Bacteria</taxon>
        <taxon>Pseudomonadati</taxon>
        <taxon>Pseudomonadota</taxon>
        <taxon>Alphaproteobacteria</taxon>
        <taxon>Acetobacterales</taxon>
        <taxon>Roseomonadaceae</taxon>
        <taxon>Belnapia</taxon>
    </lineage>
</organism>
<name>A0ABS1U6T1_9PROT</name>
<evidence type="ECO:0000256" key="4">
    <source>
        <dbReference type="ARBA" id="ARBA00022692"/>
    </source>
</evidence>
<evidence type="ECO:0000256" key="5">
    <source>
        <dbReference type="ARBA" id="ARBA00022989"/>
    </source>
</evidence>
<keyword evidence="6 7" id="KW-0472">Membrane</keyword>
<evidence type="ECO:0000256" key="6">
    <source>
        <dbReference type="ARBA" id="ARBA00023136"/>
    </source>
</evidence>
<feature type="transmembrane region" description="Helical" evidence="7">
    <location>
        <begin position="107"/>
        <end position="130"/>
    </location>
</feature>
<sequence>MVGRRLGRAADIAALGAVLLVLVAPVAWVLLSAFKTRTEVAALPPRLFFTPTLENFAELFGRSDFLDYSWNSFVVAGGSTVLGLLLGVPAAFAMAWHRMTWPATATLFARMAPGTLFLLPWLVMFTAVGLTGTRTVLILTHAVITLPIAIWVLLPYLEAVPRELVESAQIDGARAHQVLLRVVLPVVVPGVVVAAILAFVFSWNYFLFALVLSGMESKTAIVASFNFVGEGVTNWGALMAAAVVIAAPPLILTLLIQRRLVGGLAAGAVKG</sequence>
<feature type="transmembrane region" description="Helical" evidence="7">
    <location>
        <begin position="73"/>
        <end position="95"/>
    </location>
</feature>
<evidence type="ECO:0000256" key="3">
    <source>
        <dbReference type="ARBA" id="ARBA00022475"/>
    </source>
</evidence>
<comment type="subcellular location">
    <subcellularLocation>
        <location evidence="1 7">Cell membrane</location>
        <topology evidence="1 7">Multi-pass membrane protein</topology>
    </subcellularLocation>
</comment>
<feature type="transmembrane region" description="Helical" evidence="7">
    <location>
        <begin position="12"/>
        <end position="34"/>
    </location>
</feature>
<comment type="similarity">
    <text evidence="7">Belongs to the binding-protein-dependent transport system permease family.</text>
</comment>
<keyword evidence="4 7" id="KW-0812">Transmembrane</keyword>
<keyword evidence="10" id="KW-1185">Reference proteome</keyword>
<feature type="transmembrane region" description="Helical" evidence="7">
    <location>
        <begin position="178"/>
        <end position="206"/>
    </location>
</feature>
<dbReference type="InterPro" id="IPR050901">
    <property type="entry name" value="BP-dep_ABC_trans_perm"/>
</dbReference>
<keyword evidence="2 7" id="KW-0813">Transport</keyword>
<dbReference type="Gene3D" id="1.10.3720.10">
    <property type="entry name" value="MetI-like"/>
    <property type="match status" value="1"/>
</dbReference>
<dbReference type="PROSITE" id="PS50928">
    <property type="entry name" value="ABC_TM1"/>
    <property type="match status" value="1"/>
</dbReference>
<dbReference type="InterPro" id="IPR000515">
    <property type="entry name" value="MetI-like"/>
</dbReference>
<evidence type="ECO:0000256" key="1">
    <source>
        <dbReference type="ARBA" id="ARBA00004651"/>
    </source>
</evidence>
<dbReference type="SUPFAM" id="SSF161098">
    <property type="entry name" value="MetI-like"/>
    <property type="match status" value="1"/>
</dbReference>
<evidence type="ECO:0000259" key="8">
    <source>
        <dbReference type="PROSITE" id="PS50928"/>
    </source>
</evidence>
<dbReference type="CDD" id="cd06261">
    <property type="entry name" value="TM_PBP2"/>
    <property type="match status" value="1"/>
</dbReference>